<dbReference type="SUPFAM" id="SSF55469">
    <property type="entry name" value="FMN-dependent nitroreductase-like"/>
    <property type="match status" value="1"/>
</dbReference>
<comment type="cofactor">
    <cofactor evidence="1">
        <name>FMN</name>
        <dbReference type="ChEBI" id="CHEBI:58210"/>
    </cofactor>
</comment>
<evidence type="ECO:0000313" key="7">
    <source>
        <dbReference type="EMBL" id="OGG71930.1"/>
    </source>
</evidence>
<reference evidence="7 8" key="1">
    <citation type="journal article" date="2016" name="Nat. Commun.">
        <title>Thousands of microbial genomes shed light on interconnected biogeochemical processes in an aquifer system.</title>
        <authorList>
            <person name="Anantharaman K."/>
            <person name="Brown C.T."/>
            <person name="Hug L.A."/>
            <person name="Sharon I."/>
            <person name="Castelle C.J."/>
            <person name="Probst A.J."/>
            <person name="Thomas B.C."/>
            <person name="Singh A."/>
            <person name="Wilkins M.J."/>
            <person name="Karaoz U."/>
            <person name="Brodie E.L."/>
            <person name="Williams K.H."/>
            <person name="Hubbard S.S."/>
            <person name="Banfield J.F."/>
        </authorList>
    </citation>
    <scope>NUCLEOTIDE SEQUENCE [LARGE SCALE GENOMIC DNA]</scope>
</reference>
<feature type="domain" description="Nitroreductase" evidence="6">
    <location>
        <begin position="68"/>
        <end position="142"/>
    </location>
</feature>
<evidence type="ECO:0000256" key="2">
    <source>
        <dbReference type="ARBA" id="ARBA00007118"/>
    </source>
</evidence>
<feature type="domain" description="Nitroreductase" evidence="6">
    <location>
        <begin position="8"/>
        <end position="66"/>
    </location>
</feature>
<keyword evidence="4" id="KW-0288">FMN</keyword>
<evidence type="ECO:0000256" key="3">
    <source>
        <dbReference type="ARBA" id="ARBA00022630"/>
    </source>
</evidence>
<proteinExistence type="inferred from homology"/>
<dbReference type="InterPro" id="IPR029063">
    <property type="entry name" value="SAM-dependent_MTases_sf"/>
</dbReference>
<evidence type="ECO:0000256" key="4">
    <source>
        <dbReference type="ARBA" id="ARBA00022643"/>
    </source>
</evidence>
<dbReference type="AlphaFoldDB" id="A0A1F6EE73"/>
<accession>A0A1F6EE73</accession>
<dbReference type="InterPro" id="IPR029479">
    <property type="entry name" value="Nitroreductase"/>
</dbReference>
<dbReference type="PANTHER" id="PTHR43673">
    <property type="entry name" value="NAD(P)H NITROREDUCTASE YDGI-RELATED"/>
    <property type="match status" value="1"/>
</dbReference>
<sequence length="452" mass="51445">MSTLIEAIQARKSIRSFASKLVPRETIERIIDAATYAPTNCNQQLWHFIAVDDQSLKERIVNEAAGSTALARAPAVIFVTYDGWNYKEALQGASLAVGHMLLAAPEYGVVASPLNSYGSDSAIKRILGIPKTEVICCAVTLGFPDERALGAPPVPRRPVGEVLHFNTFTKKRGLPYAYNPDRWTLENLRHYQRYYCRKTFLGKEMDIMSSFERNLVKRALGSAESPLLDVFSYDGAYLREFPDKPIIALDLTKETSEYTEAAVALNVPHDSHRVTYAVYDENAQMITDASFRTAVFNYKFERLPTALATRTLQQIHAALPTDGALIIIARKSNLLLWFFFRVIKMFFGNDMRRTGIYNFFGPYRPLRLSKTLRVLRTAGFTDIHWSGYFPLPPFYEQIYQMFRQYLKSEGSSYLHRTPFRDPMSRILGWCMKVQGFMRVGRLGSVVVIVCKK</sequence>
<comment type="caution">
    <text evidence="7">The sequence shown here is derived from an EMBL/GenBank/DDBJ whole genome shotgun (WGS) entry which is preliminary data.</text>
</comment>
<dbReference type="Proteomes" id="UP000179115">
    <property type="component" value="Unassembled WGS sequence"/>
</dbReference>
<evidence type="ECO:0000256" key="1">
    <source>
        <dbReference type="ARBA" id="ARBA00001917"/>
    </source>
</evidence>
<dbReference type="STRING" id="1798508.A3A35_02440"/>
<evidence type="ECO:0000313" key="8">
    <source>
        <dbReference type="Proteomes" id="UP000179115"/>
    </source>
</evidence>
<gene>
    <name evidence="7" type="ORF">A3A35_02440</name>
</gene>
<evidence type="ECO:0000256" key="5">
    <source>
        <dbReference type="ARBA" id="ARBA00023002"/>
    </source>
</evidence>
<comment type="similarity">
    <text evidence="2">Belongs to the nitroreductase family.</text>
</comment>
<organism evidence="7 8">
    <name type="scientific">Candidatus Kaiserbacteria bacterium RIFCSPLOWO2_01_FULL_51_21</name>
    <dbReference type="NCBI Taxonomy" id="1798508"/>
    <lineage>
        <taxon>Bacteria</taxon>
        <taxon>Candidatus Kaiseribacteriota</taxon>
    </lineage>
</organism>
<keyword evidence="5" id="KW-0560">Oxidoreductase</keyword>
<dbReference type="SUPFAM" id="SSF53335">
    <property type="entry name" value="S-adenosyl-L-methionine-dependent methyltransferases"/>
    <property type="match status" value="1"/>
</dbReference>
<dbReference type="InterPro" id="IPR000415">
    <property type="entry name" value="Nitroreductase-like"/>
</dbReference>
<name>A0A1F6EE73_9BACT</name>
<dbReference type="Gene3D" id="3.40.50.150">
    <property type="entry name" value="Vaccinia Virus protein VP39"/>
    <property type="match status" value="1"/>
</dbReference>
<dbReference type="PANTHER" id="PTHR43673:SF2">
    <property type="entry name" value="NITROREDUCTASE"/>
    <property type="match status" value="1"/>
</dbReference>
<dbReference type="EMBL" id="MFLV01000005">
    <property type="protein sequence ID" value="OGG71930.1"/>
    <property type="molecule type" value="Genomic_DNA"/>
</dbReference>
<dbReference type="Gene3D" id="3.40.109.10">
    <property type="entry name" value="NADH Oxidase"/>
    <property type="match status" value="1"/>
</dbReference>
<keyword evidence="3" id="KW-0285">Flavoprotein</keyword>
<dbReference type="GO" id="GO:0016491">
    <property type="term" value="F:oxidoreductase activity"/>
    <property type="evidence" value="ECO:0007669"/>
    <property type="project" value="UniProtKB-KW"/>
</dbReference>
<protein>
    <recommendedName>
        <fullName evidence="6">Nitroreductase domain-containing protein</fullName>
    </recommendedName>
</protein>
<dbReference type="Pfam" id="PF00881">
    <property type="entry name" value="Nitroreductase"/>
    <property type="match status" value="2"/>
</dbReference>
<evidence type="ECO:0000259" key="6">
    <source>
        <dbReference type="Pfam" id="PF00881"/>
    </source>
</evidence>